<name>A0A8E2DP70_9APHY</name>
<dbReference type="GO" id="GO:0016020">
    <property type="term" value="C:membrane"/>
    <property type="evidence" value="ECO:0007669"/>
    <property type="project" value="UniProtKB-SubCell"/>
</dbReference>
<proteinExistence type="inferred from homology"/>
<feature type="signal peptide" evidence="15">
    <location>
        <begin position="1"/>
        <end position="20"/>
    </location>
</feature>
<evidence type="ECO:0000256" key="3">
    <source>
        <dbReference type="ARBA" id="ARBA00005179"/>
    </source>
</evidence>
<keyword evidence="8" id="KW-1133">Transmembrane helix</keyword>
<evidence type="ECO:0000313" key="17">
    <source>
        <dbReference type="Proteomes" id="UP000250043"/>
    </source>
</evidence>
<keyword evidence="10 13" id="KW-0408">Iron</keyword>
<dbReference type="EMBL" id="KV722358">
    <property type="protein sequence ID" value="OCH93207.1"/>
    <property type="molecule type" value="Genomic_DNA"/>
</dbReference>
<evidence type="ECO:0000256" key="8">
    <source>
        <dbReference type="ARBA" id="ARBA00022989"/>
    </source>
</evidence>
<evidence type="ECO:0000256" key="10">
    <source>
        <dbReference type="ARBA" id="ARBA00023004"/>
    </source>
</evidence>
<evidence type="ECO:0000256" key="12">
    <source>
        <dbReference type="ARBA" id="ARBA00023136"/>
    </source>
</evidence>
<dbReference type="GO" id="GO:0016705">
    <property type="term" value="F:oxidoreductase activity, acting on paired donors, with incorporation or reduction of molecular oxygen"/>
    <property type="evidence" value="ECO:0007669"/>
    <property type="project" value="InterPro"/>
</dbReference>
<dbReference type="Pfam" id="PF00067">
    <property type="entry name" value="p450"/>
    <property type="match status" value="1"/>
</dbReference>
<dbReference type="Proteomes" id="UP000250043">
    <property type="component" value="Unassembled WGS sequence"/>
</dbReference>
<evidence type="ECO:0000256" key="15">
    <source>
        <dbReference type="SAM" id="SignalP"/>
    </source>
</evidence>
<evidence type="ECO:0000256" key="9">
    <source>
        <dbReference type="ARBA" id="ARBA00023002"/>
    </source>
</evidence>
<reference evidence="16 17" key="1">
    <citation type="submission" date="2016-07" db="EMBL/GenBank/DDBJ databases">
        <title>Draft genome of the white-rot fungus Obba rivulosa 3A-2.</title>
        <authorList>
            <consortium name="DOE Joint Genome Institute"/>
            <person name="Miettinen O."/>
            <person name="Riley R."/>
            <person name="Acob R."/>
            <person name="Barry K."/>
            <person name="Cullen D."/>
            <person name="De Vries R."/>
            <person name="Hainaut M."/>
            <person name="Hatakka A."/>
            <person name="Henrissat B."/>
            <person name="Hilden K."/>
            <person name="Kuo R."/>
            <person name="Labutti K."/>
            <person name="Lipzen A."/>
            <person name="Makela M.R."/>
            <person name="Sandor L."/>
            <person name="Spatafora J.W."/>
            <person name="Grigoriev I.V."/>
            <person name="Hibbett D.S."/>
        </authorList>
    </citation>
    <scope>NUCLEOTIDE SEQUENCE [LARGE SCALE GENOMIC DNA]</scope>
    <source>
        <strain evidence="16 17">3A-2</strain>
    </source>
</reference>
<dbReference type="InterPro" id="IPR001128">
    <property type="entry name" value="Cyt_P450"/>
</dbReference>
<keyword evidence="12" id="KW-0472">Membrane</keyword>
<dbReference type="GO" id="GO:0005506">
    <property type="term" value="F:iron ion binding"/>
    <property type="evidence" value="ECO:0007669"/>
    <property type="project" value="InterPro"/>
</dbReference>
<accession>A0A8E2DP70</accession>
<keyword evidence="11 14" id="KW-0503">Monooxygenase</keyword>
<dbReference type="Gene3D" id="1.10.630.10">
    <property type="entry name" value="Cytochrome P450"/>
    <property type="match status" value="1"/>
</dbReference>
<dbReference type="OrthoDB" id="2789670at2759"/>
<dbReference type="InterPro" id="IPR002401">
    <property type="entry name" value="Cyt_P450_E_grp-I"/>
</dbReference>
<evidence type="ECO:0000256" key="6">
    <source>
        <dbReference type="ARBA" id="ARBA00022692"/>
    </source>
</evidence>
<dbReference type="PRINTS" id="PR00385">
    <property type="entry name" value="P450"/>
</dbReference>
<protein>
    <submittedName>
        <fullName evidence="16">Cytochrome P450</fullName>
    </submittedName>
</protein>
<keyword evidence="17" id="KW-1185">Reference proteome</keyword>
<evidence type="ECO:0000256" key="13">
    <source>
        <dbReference type="PIRSR" id="PIRSR602401-1"/>
    </source>
</evidence>
<organism evidence="16 17">
    <name type="scientific">Obba rivulosa</name>
    <dbReference type="NCBI Taxonomy" id="1052685"/>
    <lineage>
        <taxon>Eukaryota</taxon>
        <taxon>Fungi</taxon>
        <taxon>Dikarya</taxon>
        <taxon>Basidiomycota</taxon>
        <taxon>Agaricomycotina</taxon>
        <taxon>Agaricomycetes</taxon>
        <taxon>Polyporales</taxon>
        <taxon>Gelatoporiaceae</taxon>
        <taxon>Obba</taxon>
    </lineage>
</organism>
<comment type="subcellular location">
    <subcellularLocation>
        <location evidence="2">Membrane</location>
        <topology evidence="2">Single-pass membrane protein</topology>
    </subcellularLocation>
</comment>
<dbReference type="PROSITE" id="PS00086">
    <property type="entry name" value="CYTOCHROME_P450"/>
    <property type="match status" value="1"/>
</dbReference>
<dbReference type="GO" id="GO:0020037">
    <property type="term" value="F:heme binding"/>
    <property type="evidence" value="ECO:0007669"/>
    <property type="project" value="InterPro"/>
</dbReference>
<dbReference type="InterPro" id="IPR050364">
    <property type="entry name" value="Cytochrome_P450_fung"/>
</dbReference>
<dbReference type="PANTHER" id="PTHR46300">
    <property type="entry name" value="P450, PUTATIVE (EUROFUNG)-RELATED-RELATED"/>
    <property type="match status" value="1"/>
</dbReference>
<keyword evidence="9 14" id="KW-0560">Oxidoreductase</keyword>
<dbReference type="GO" id="GO:0004497">
    <property type="term" value="F:monooxygenase activity"/>
    <property type="evidence" value="ECO:0007669"/>
    <property type="project" value="UniProtKB-KW"/>
</dbReference>
<dbReference type="InterPro" id="IPR017972">
    <property type="entry name" value="Cyt_P450_CS"/>
</dbReference>
<evidence type="ECO:0000256" key="7">
    <source>
        <dbReference type="ARBA" id="ARBA00022723"/>
    </source>
</evidence>
<comment type="similarity">
    <text evidence="4 14">Belongs to the cytochrome P450 family.</text>
</comment>
<dbReference type="InterPro" id="IPR036396">
    <property type="entry name" value="Cyt_P450_sf"/>
</dbReference>
<evidence type="ECO:0000256" key="5">
    <source>
        <dbReference type="ARBA" id="ARBA00022617"/>
    </source>
</evidence>
<keyword evidence="7 13" id="KW-0479">Metal-binding</keyword>
<feature type="chain" id="PRO_5034104336" evidence="15">
    <location>
        <begin position="21"/>
        <end position="497"/>
    </location>
</feature>
<evidence type="ECO:0000256" key="1">
    <source>
        <dbReference type="ARBA" id="ARBA00001971"/>
    </source>
</evidence>
<feature type="binding site" description="axial binding residue" evidence="13">
    <location>
        <position position="427"/>
    </location>
    <ligand>
        <name>heme</name>
        <dbReference type="ChEBI" id="CHEBI:30413"/>
    </ligand>
    <ligandPart>
        <name>Fe</name>
        <dbReference type="ChEBI" id="CHEBI:18248"/>
    </ligandPart>
</feature>
<dbReference type="CDD" id="cd11065">
    <property type="entry name" value="CYP64-like"/>
    <property type="match status" value="1"/>
</dbReference>
<evidence type="ECO:0000256" key="4">
    <source>
        <dbReference type="ARBA" id="ARBA00010617"/>
    </source>
</evidence>
<dbReference type="PANTHER" id="PTHR46300:SF7">
    <property type="entry name" value="P450, PUTATIVE (EUROFUNG)-RELATED"/>
    <property type="match status" value="1"/>
</dbReference>
<dbReference type="AlphaFoldDB" id="A0A8E2DP70"/>
<keyword evidence="15" id="KW-0732">Signal</keyword>
<gene>
    <name evidence="16" type="ORF">OBBRIDRAFT_790523</name>
</gene>
<evidence type="ECO:0000256" key="11">
    <source>
        <dbReference type="ARBA" id="ARBA00023033"/>
    </source>
</evidence>
<evidence type="ECO:0000256" key="2">
    <source>
        <dbReference type="ARBA" id="ARBA00004167"/>
    </source>
</evidence>
<dbReference type="PRINTS" id="PR00463">
    <property type="entry name" value="EP450I"/>
</dbReference>
<comment type="cofactor">
    <cofactor evidence="1 13">
        <name>heme</name>
        <dbReference type="ChEBI" id="CHEBI:30413"/>
    </cofactor>
</comment>
<sequence>MLYILAVGCCVLLLAKVVLSRLRAPLPPGPKGTLWHGNLHQLPWVEPWKVFTEWTKSYGPLIYLHAYGRNILIVHGFGPAADLMDKRALLYARRPKWSMAALTGRSQNIAFMDHNERQRKARALMQSALNPRAQREWGPVLEAETTKLIQNLVISPEDYKRHVKWYLASFINRFTFGFEIDDAHQKMADELSAHTQQALRPGRWVVDIVPALIYLPEWLPGMGFKRWASEAKAKFNSFVDVPFQAIKRSVMSGSDDRCMVANMLREIMQGESKFDEPALISAASSIYTAATDTTAAILLNFLLLITTHPEVQQKAYAEIREIVGSDRLPHLADQASLPYINAVMKEVHRFNPVTPMIPRSPVQDDNYNDYRIPQDTWVMFNIWSIAHDSTLYADPDVFRPERHFASSKAEPEMDPREFTFGFGKRICPGSALANAQIYLVISTILSVFEVRPPLNDEGREEMPPIAYTSTFVSFPKPFSCRFVPRNNGLAQQLALMI</sequence>
<keyword evidence="6" id="KW-0812">Transmembrane</keyword>
<dbReference type="SUPFAM" id="SSF48264">
    <property type="entry name" value="Cytochrome P450"/>
    <property type="match status" value="1"/>
</dbReference>
<evidence type="ECO:0000313" key="16">
    <source>
        <dbReference type="EMBL" id="OCH93207.1"/>
    </source>
</evidence>
<evidence type="ECO:0000256" key="14">
    <source>
        <dbReference type="RuleBase" id="RU000461"/>
    </source>
</evidence>
<keyword evidence="5 13" id="KW-0349">Heme</keyword>
<comment type="pathway">
    <text evidence="3">Secondary metabolite biosynthesis.</text>
</comment>